<protein>
    <submittedName>
        <fullName evidence="1">Uncharacterized protein</fullName>
    </submittedName>
</protein>
<dbReference type="RefSeq" id="WP_012946153.1">
    <property type="nucleotide sequence ID" value="NC_013748.1"/>
</dbReference>
<evidence type="ECO:0000313" key="1">
    <source>
        <dbReference type="EMBL" id="ADB63914.1"/>
    </source>
</evidence>
<dbReference type="InterPro" id="IPR006311">
    <property type="entry name" value="TAT_signal"/>
</dbReference>
<dbReference type="AlphaFoldDB" id="D2S3G7"/>
<dbReference type="GeneID" id="8745832"/>
<evidence type="ECO:0000313" key="2">
    <source>
        <dbReference type="Proteomes" id="UP000001903"/>
    </source>
</evidence>
<proteinExistence type="predicted"/>
<dbReference type="HOGENOM" id="CLU_1207598_0_0_2"/>
<accession>D2S3G7</accession>
<dbReference type="Proteomes" id="UP000001903">
    <property type="component" value="Plasmid pHTUR05"/>
</dbReference>
<organism evidence="1 2">
    <name type="scientific">Haloterrigena turkmenica (strain ATCC 51198 / DSM 5511 / JCM 9101 / NCIMB 13204 / VKM B-1734 / 4k)</name>
    <name type="common">Halococcus turkmenicus</name>
    <dbReference type="NCBI Taxonomy" id="543526"/>
    <lineage>
        <taxon>Archaea</taxon>
        <taxon>Methanobacteriati</taxon>
        <taxon>Methanobacteriota</taxon>
        <taxon>Stenosarchaea group</taxon>
        <taxon>Halobacteria</taxon>
        <taxon>Halobacteriales</taxon>
        <taxon>Natrialbaceae</taxon>
        <taxon>Haloterrigena</taxon>
    </lineage>
</organism>
<geneLocation type="plasmid" evidence="1 2">
    <name>pHTUR05</name>
</geneLocation>
<gene>
    <name evidence="1" type="ordered locus">Htur_5026</name>
</gene>
<dbReference type="KEGG" id="htu:Htur_5026"/>
<dbReference type="OrthoDB" id="205659at2157"/>
<dbReference type="PROSITE" id="PS51318">
    <property type="entry name" value="TAT"/>
    <property type="match status" value="1"/>
</dbReference>
<reference evidence="1 2" key="1">
    <citation type="journal article" date="2010" name="Stand. Genomic Sci.">
        <title>Complete genome sequence of Haloterrigena turkmenica type strain (4k).</title>
        <authorList>
            <person name="Saunders E."/>
            <person name="Tindall B.J."/>
            <person name="Fahnrich R."/>
            <person name="Lapidus A."/>
            <person name="Copeland A."/>
            <person name="Del Rio T.G."/>
            <person name="Lucas S."/>
            <person name="Chen F."/>
            <person name="Tice H."/>
            <person name="Cheng J.F."/>
            <person name="Han C."/>
            <person name="Detter J.C."/>
            <person name="Bruce D."/>
            <person name="Goodwin L."/>
            <person name="Chain P."/>
            <person name="Pitluck S."/>
            <person name="Pati A."/>
            <person name="Ivanova N."/>
            <person name="Mavromatis K."/>
            <person name="Chen A."/>
            <person name="Palaniappan K."/>
            <person name="Land M."/>
            <person name="Hauser L."/>
            <person name="Chang Y.J."/>
            <person name="Jeffries C.D."/>
            <person name="Brettin T."/>
            <person name="Rohde M."/>
            <person name="Goker M."/>
            <person name="Bristow J."/>
            <person name="Eisen J.A."/>
            <person name="Markowitz V."/>
            <person name="Hugenholtz P."/>
            <person name="Klenk H.P."/>
            <person name="Kyrpides N.C."/>
        </authorList>
    </citation>
    <scope>NUCLEOTIDE SEQUENCE [LARGE SCALE GENOMIC DNA]</scope>
    <source>
        <strain evidence="2">ATCC 51198 / DSM 5511 / JCM 9101 / NCIMB 13204 / VKM B-1734 / 4k</strain>
    </source>
</reference>
<sequence length="229" mass="24719">MTQKSQTRRQYLQRTGGAALTVTGASALATTSASAQSDSQQGILADGVGEGGNFRAFLEGKLSGVSVGGPSESAEVYADRMRNEFNANSEHWINYGNWLIDEYDVQAAGDTVVGVDVQVSKFLRGDDVVSTTVDVGYDSETDQLTSLEWRLGAPEEPDYEVVLIDDAAENGADELADLRREFIDTSGEGDHSVPSEEYVSRHVGQYSSFIDLGNDGQTVFEMLLGEVKQ</sequence>
<name>D2S3G7_HALTV</name>
<dbReference type="EMBL" id="CP001865">
    <property type="protein sequence ID" value="ADB63914.1"/>
    <property type="molecule type" value="Genomic_DNA"/>
</dbReference>
<keyword evidence="1" id="KW-0614">Plasmid</keyword>
<keyword evidence="2" id="KW-1185">Reference proteome</keyword>